<dbReference type="InterPro" id="IPR008949">
    <property type="entry name" value="Isoprenoid_synthase_dom_sf"/>
</dbReference>
<evidence type="ECO:0000313" key="2">
    <source>
        <dbReference type="Proteomes" id="UP001182556"/>
    </source>
</evidence>
<dbReference type="InterPro" id="IPR002060">
    <property type="entry name" value="Squ/phyt_synthse"/>
</dbReference>
<comment type="caution">
    <text evidence="1">The sequence shown here is derived from an EMBL/GenBank/DDBJ whole genome shotgun (WGS) entry which is preliminary data.</text>
</comment>
<organism evidence="1 2">
    <name type="scientific">Papiliotrema laurentii</name>
    <name type="common">Cryptococcus laurentii</name>
    <dbReference type="NCBI Taxonomy" id="5418"/>
    <lineage>
        <taxon>Eukaryota</taxon>
        <taxon>Fungi</taxon>
        <taxon>Dikarya</taxon>
        <taxon>Basidiomycota</taxon>
        <taxon>Agaricomycotina</taxon>
        <taxon>Tremellomycetes</taxon>
        <taxon>Tremellales</taxon>
        <taxon>Rhynchogastremaceae</taxon>
        <taxon>Papiliotrema</taxon>
    </lineage>
</organism>
<sequence>MRTSPSRFSRIVVQSHLQNFRTYSTSSPAKPSLNVHAASGGPTAPAEYCASLVKKLDRDAWLTSYFWPKRERDWYLAWRAFNLELHLIQTTVTQPALAAIRFQFWKDALSAIWTGRNLDGQAATIPQHPVAVLLGDMRKHRPVQRYYLSQLIDTRVKALSSPPSAATLESHLALHGPLHSSLLLGPLPLLLPPTHPSTSSLTHTLSHLSTLLSTVSLLKSLPVMVNSKRQINIPHDIAQKHGIVEEEVLRKGSEAKGLRDGLYEIGTRGMDELITARRELKGSGGKVEPRSATPVFLSAIPAEAYLQRLEKVDFDVFHPDLFKDDWKLAPRIWWRAQTGKI</sequence>
<protein>
    <submittedName>
        <fullName evidence="1">Isoprenoid synthase domain-containing protein</fullName>
    </submittedName>
</protein>
<keyword evidence="2" id="KW-1185">Reference proteome</keyword>
<name>A0AAD9FQI3_PAPLA</name>
<dbReference type="Gene3D" id="1.10.600.10">
    <property type="entry name" value="Farnesyl Diphosphate Synthase"/>
    <property type="match status" value="1"/>
</dbReference>
<dbReference type="AlphaFoldDB" id="A0AAD9FQI3"/>
<dbReference type="Pfam" id="PF00494">
    <property type="entry name" value="SQS_PSY"/>
    <property type="match status" value="1"/>
</dbReference>
<dbReference type="SUPFAM" id="SSF48576">
    <property type="entry name" value="Terpenoid synthases"/>
    <property type="match status" value="1"/>
</dbReference>
<dbReference type="Proteomes" id="UP001182556">
    <property type="component" value="Unassembled WGS sequence"/>
</dbReference>
<evidence type="ECO:0000313" key="1">
    <source>
        <dbReference type="EMBL" id="KAK1923187.1"/>
    </source>
</evidence>
<accession>A0AAD9FQI3</accession>
<reference evidence="1" key="1">
    <citation type="submission" date="2023-02" db="EMBL/GenBank/DDBJ databases">
        <title>Identification and recombinant expression of a fungal hydrolase from Papiliotrema laurentii that hydrolyzes apple cutin and clears colloidal polyester polyurethane.</title>
        <authorList>
            <consortium name="DOE Joint Genome Institute"/>
            <person name="Roman V.A."/>
            <person name="Bojanowski C."/>
            <person name="Crable B.R."/>
            <person name="Wagner D.N."/>
            <person name="Hung C.S."/>
            <person name="Nadeau L.J."/>
            <person name="Schratz L."/>
            <person name="Haridas S."/>
            <person name="Pangilinan J."/>
            <person name="Lipzen A."/>
            <person name="Na H."/>
            <person name="Yan M."/>
            <person name="Ng V."/>
            <person name="Grigoriev I.V."/>
            <person name="Spatafora J.W."/>
            <person name="Barlow D."/>
            <person name="Biffinger J."/>
            <person name="Kelley-Loughnane N."/>
            <person name="Varaljay V.A."/>
            <person name="Crookes-Goodson W.J."/>
        </authorList>
    </citation>
    <scope>NUCLEOTIDE SEQUENCE</scope>
    <source>
        <strain evidence="1">5307AH</strain>
    </source>
</reference>
<proteinExistence type="predicted"/>
<dbReference type="EMBL" id="JAODAN010000007">
    <property type="protein sequence ID" value="KAK1923187.1"/>
    <property type="molecule type" value="Genomic_DNA"/>
</dbReference>
<gene>
    <name evidence="1" type="ORF">DB88DRAFT_338461</name>
</gene>